<keyword evidence="4" id="KW-1185">Reference proteome</keyword>
<evidence type="ECO:0000256" key="1">
    <source>
        <dbReference type="SAM" id="MobiDB-lite"/>
    </source>
</evidence>
<gene>
    <name evidence="3" type="ORF">ACHAW5_006938</name>
</gene>
<feature type="chain" id="PRO_5044800948" evidence="2">
    <location>
        <begin position="20"/>
        <end position="592"/>
    </location>
</feature>
<name>A0ABD3NUQ5_9STRA</name>
<evidence type="ECO:0000256" key="2">
    <source>
        <dbReference type="SAM" id="SignalP"/>
    </source>
</evidence>
<dbReference type="AlphaFoldDB" id="A0ABD3NUQ5"/>
<evidence type="ECO:0000313" key="4">
    <source>
        <dbReference type="Proteomes" id="UP001530315"/>
    </source>
</evidence>
<protein>
    <submittedName>
        <fullName evidence="3">Uncharacterized protein</fullName>
    </submittedName>
</protein>
<keyword evidence="2" id="KW-0732">Signal</keyword>
<organism evidence="3 4">
    <name type="scientific">Stephanodiscus triporus</name>
    <dbReference type="NCBI Taxonomy" id="2934178"/>
    <lineage>
        <taxon>Eukaryota</taxon>
        <taxon>Sar</taxon>
        <taxon>Stramenopiles</taxon>
        <taxon>Ochrophyta</taxon>
        <taxon>Bacillariophyta</taxon>
        <taxon>Coscinodiscophyceae</taxon>
        <taxon>Thalassiosirophycidae</taxon>
        <taxon>Stephanodiscales</taxon>
        <taxon>Stephanodiscaceae</taxon>
        <taxon>Stephanodiscus</taxon>
    </lineage>
</organism>
<evidence type="ECO:0000313" key="3">
    <source>
        <dbReference type="EMBL" id="KAL3779138.1"/>
    </source>
</evidence>
<reference evidence="3 4" key="1">
    <citation type="submission" date="2024-10" db="EMBL/GenBank/DDBJ databases">
        <title>Updated reference genomes for cyclostephanoid diatoms.</title>
        <authorList>
            <person name="Roberts W.R."/>
            <person name="Alverson A.J."/>
        </authorList>
    </citation>
    <scope>NUCLEOTIDE SEQUENCE [LARGE SCALE GENOMIC DNA]</scope>
    <source>
        <strain evidence="3 4">AJA276-08</strain>
    </source>
</reference>
<feature type="region of interest" description="Disordered" evidence="1">
    <location>
        <begin position="164"/>
        <end position="184"/>
    </location>
</feature>
<proteinExistence type="predicted"/>
<feature type="signal peptide" evidence="2">
    <location>
        <begin position="1"/>
        <end position="19"/>
    </location>
</feature>
<dbReference type="EMBL" id="JALLAZ020001182">
    <property type="protein sequence ID" value="KAL3779138.1"/>
    <property type="molecule type" value="Genomic_DNA"/>
</dbReference>
<sequence length="592" mass="66425">MHHFATVVIAAMATTTVSASTAQQKRNSFVKTMSKPIGSRRLTKDQTPSPDTLAKEMSGASKRAMELRKKVMEKAKRVPAEQRSLQSSGGDGTDDYYHINGDWNNAFSFDATQYALSYHRCAAVKQFDASMAAEEGTTTVFTTKNFAVFRFCPVKTCEDNFYVEEEEGEQGEEGEEGEEASEEAEYQETMFDRLKTGGANGDACQSNYGEYMLDLDDYMSIMTEYHATRFEEYCDECQTCLYKVYQAWMKAGYPNRRNLKEQSDSSFLDDLESEDFKNAHRELGYNKYNACVDYDVCQSYAKTCQAGLDDSLTQYFECTQVTKDNGQVGYLGPHCAEDGITITLGVYSDENCDEYIGNGVSVAGFLGYELEGYELSQYVTGSLVDVIDAGSIQARKEKYLELYGEDYVDEDYIPYDNLCIPCSGEDDDICTNLYKLSARCDKHYRMYNSKTSSKAYAQALLEEDMSCDFIDSIVMGNYDESGYMNIDKMQDYTTQANSGMFTNNALWEQYGSQVTKPQAWGLSAALISCVALAGWAASLTRSLNKGSSWRPRKAMNLTGEEDAVTMQRRVSYVEPGVAPIDLNARHGSYYMS</sequence>
<dbReference type="Proteomes" id="UP001530315">
    <property type="component" value="Unassembled WGS sequence"/>
</dbReference>
<feature type="region of interest" description="Disordered" evidence="1">
    <location>
        <begin position="20"/>
        <end position="60"/>
    </location>
</feature>
<accession>A0ABD3NUQ5</accession>
<comment type="caution">
    <text evidence="3">The sequence shown here is derived from an EMBL/GenBank/DDBJ whole genome shotgun (WGS) entry which is preliminary data.</text>
</comment>